<evidence type="ECO:0000313" key="1">
    <source>
        <dbReference type="EMBL" id="OMJ75719.1"/>
    </source>
</evidence>
<gene>
    <name evidence="1" type="ORF">SteCoe_25094</name>
</gene>
<sequence>MNVMICSYSNCANAPQFFCSCHDKTSLFCSFHYPIHKFLNTPHNISSISADTKFQLPLISFNSPTEMNNYIDTTINTIITHTNTLISYVNDLSNYLITKAQKYKKDYLFMSIPGIGMQFSEESLNLLHFADLSRENPILEGIDSIYSMLGNLYNKEIFPYCKDNLSDFNKNLSSPRLSNPDNNAYFCIGNQKRLISVDLDTYKSVTIDTATYRFAYGAHVKLLPNSKLFIYGGWLGGNISKDCHLLSFNPNSCSVIQGAKSRWNAAIIFKSEYLYVFGGWCNICSRSTECDKLNIHKLTWSPVTPLPSASYRNSATIIGDNIFITGGNIDAILKFEITSNKYSLVPQTAMLPNEFKILFERWLIFRNFNEVWEFNDNFFAVKYKVSSYWENIELQTSTYFMKNKYVYFVEHVVNEYPSLFRFDTENKTLAKVAVLKYYHS</sequence>
<dbReference type="OrthoDB" id="45365at2759"/>
<dbReference type="InterPro" id="IPR011043">
    <property type="entry name" value="Gal_Oxase/kelch_b-propeller"/>
</dbReference>
<reference evidence="1 2" key="1">
    <citation type="submission" date="2016-11" db="EMBL/GenBank/DDBJ databases">
        <title>The macronuclear genome of Stentor coeruleus: a giant cell with tiny introns.</title>
        <authorList>
            <person name="Slabodnick M."/>
            <person name="Ruby J.G."/>
            <person name="Reiff S.B."/>
            <person name="Swart E.C."/>
            <person name="Gosai S."/>
            <person name="Prabakaran S."/>
            <person name="Witkowska E."/>
            <person name="Larue G.E."/>
            <person name="Fisher S."/>
            <person name="Freeman R.M."/>
            <person name="Gunawardena J."/>
            <person name="Chu W."/>
            <person name="Stover N.A."/>
            <person name="Gregory B.D."/>
            <person name="Nowacki M."/>
            <person name="Derisi J."/>
            <person name="Roy S.W."/>
            <person name="Marshall W.F."/>
            <person name="Sood P."/>
        </authorList>
    </citation>
    <scope>NUCLEOTIDE SEQUENCE [LARGE SCALE GENOMIC DNA]</scope>
    <source>
        <strain evidence="1">WM001</strain>
    </source>
</reference>
<comment type="caution">
    <text evidence="1">The sequence shown here is derived from an EMBL/GenBank/DDBJ whole genome shotgun (WGS) entry which is preliminary data.</text>
</comment>
<dbReference type="InterPro" id="IPR015915">
    <property type="entry name" value="Kelch-typ_b-propeller"/>
</dbReference>
<name>A0A1R2BG57_9CILI</name>
<accession>A0A1R2BG57</accession>
<dbReference type="SUPFAM" id="SSF50965">
    <property type="entry name" value="Galactose oxidase, central domain"/>
    <property type="match status" value="1"/>
</dbReference>
<dbReference type="Proteomes" id="UP000187209">
    <property type="component" value="Unassembled WGS sequence"/>
</dbReference>
<proteinExistence type="predicted"/>
<protein>
    <submittedName>
        <fullName evidence="1">Uncharacterized protein</fullName>
    </submittedName>
</protein>
<dbReference type="AlphaFoldDB" id="A0A1R2BG57"/>
<evidence type="ECO:0000313" key="2">
    <source>
        <dbReference type="Proteomes" id="UP000187209"/>
    </source>
</evidence>
<keyword evidence="2" id="KW-1185">Reference proteome</keyword>
<dbReference type="EMBL" id="MPUH01000673">
    <property type="protein sequence ID" value="OMJ75719.1"/>
    <property type="molecule type" value="Genomic_DNA"/>
</dbReference>
<organism evidence="1 2">
    <name type="scientific">Stentor coeruleus</name>
    <dbReference type="NCBI Taxonomy" id="5963"/>
    <lineage>
        <taxon>Eukaryota</taxon>
        <taxon>Sar</taxon>
        <taxon>Alveolata</taxon>
        <taxon>Ciliophora</taxon>
        <taxon>Postciliodesmatophora</taxon>
        <taxon>Heterotrichea</taxon>
        <taxon>Heterotrichida</taxon>
        <taxon>Stentoridae</taxon>
        <taxon>Stentor</taxon>
    </lineage>
</organism>
<dbReference type="Gene3D" id="2.120.10.80">
    <property type="entry name" value="Kelch-type beta propeller"/>
    <property type="match status" value="1"/>
</dbReference>